<sequence length="180" mass="18821">MLFSSLVPAIFFNATVNLPIVLGPTATGSTLTYADLVSGTFVSEPGFTPSITGHAIRGGDYITIDPSGAILRLHLDTLIATSDTPPQYIRIQASGAEVATPDVWDIVTNPASTRVVKFGDFQATSSWTFSANSSGKYAELEKAVYVGSTSLRGLGKESGGKFQVGFKIAQVVSVKTGGNV</sequence>
<name>A0A1Y1ZYD3_9PLEO</name>
<evidence type="ECO:0000313" key="2">
    <source>
        <dbReference type="EMBL" id="ORY15238.1"/>
    </source>
</evidence>
<proteinExistence type="predicted"/>
<dbReference type="Gene3D" id="2.40.160.20">
    <property type="match status" value="1"/>
</dbReference>
<accession>A0A1Y1ZYD3</accession>
<evidence type="ECO:0000256" key="1">
    <source>
        <dbReference type="SAM" id="SignalP"/>
    </source>
</evidence>
<evidence type="ECO:0000313" key="3">
    <source>
        <dbReference type="Proteomes" id="UP000193144"/>
    </source>
</evidence>
<dbReference type="OrthoDB" id="2544694at2759"/>
<feature type="chain" id="PRO_5012417831" evidence="1">
    <location>
        <begin position="18"/>
        <end position="180"/>
    </location>
</feature>
<protein>
    <submittedName>
        <fullName evidence="2">Uncharacterized protein</fullName>
    </submittedName>
</protein>
<feature type="signal peptide" evidence="1">
    <location>
        <begin position="1"/>
        <end position="17"/>
    </location>
</feature>
<dbReference type="Pfam" id="PF11578">
    <property type="entry name" value="DUF3237"/>
    <property type="match status" value="1"/>
</dbReference>
<organism evidence="2 3">
    <name type="scientific">Clohesyomyces aquaticus</name>
    <dbReference type="NCBI Taxonomy" id="1231657"/>
    <lineage>
        <taxon>Eukaryota</taxon>
        <taxon>Fungi</taxon>
        <taxon>Dikarya</taxon>
        <taxon>Ascomycota</taxon>
        <taxon>Pezizomycotina</taxon>
        <taxon>Dothideomycetes</taxon>
        <taxon>Pleosporomycetidae</taxon>
        <taxon>Pleosporales</taxon>
        <taxon>Lindgomycetaceae</taxon>
        <taxon>Clohesyomyces</taxon>
    </lineage>
</organism>
<dbReference type="EMBL" id="MCFA01000026">
    <property type="protein sequence ID" value="ORY15238.1"/>
    <property type="molecule type" value="Genomic_DNA"/>
</dbReference>
<reference evidence="2 3" key="1">
    <citation type="submission" date="2016-07" db="EMBL/GenBank/DDBJ databases">
        <title>Pervasive Adenine N6-methylation of Active Genes in Fungi.</title>
        <authorList>
            <consortium name="DOE Joint Genome Institute"/>
            <person name="Mondo S.J."/>
            <person name="Dannebaum R.O."/>
            <person name="Kuo R.C."/>
            <person name="Labutti K."/>
            <person name="Haridas S."/>
            <person name="Kuo A."/>
            <person name="Salamov A."/>
            <person name="Ahrendt S.R."/>
            <person name="Lipzen A."/>
            <person name="Sullivan W."/>
            <person name="Andreopoulos W.B."/>
            <person name="Clum A."/>
            <person name="Lindquist E."/>
            <person name="Daum C."/>
            <person name="Ramamoorthy G.K."/>
            <person name="Gryganskyi A."/>
            <person name="Culley D."/>
            <person name="Magnuson J.K."/>
            <person name="James T.Y."/>
            <person name="O'Malley M.A."/>
            <person name="Stajich J.E."/>
            <person name="Spatafora J.W."/>
            <person name="Visel A."/>
            <person name="Grigoriev I.V."/>
        </authorList>
    </citation>
    <scope>NUCLEOTIDE SEQUENCE [LARGE SCALE GENOMIC DNA]</scope>
    <source>
        <strain evidence="2 3">CBS 115471</strain>
    </source>
</reference>
<comment type="caution">
    <text evidence="2">The sequence shown here is derived from an EMBL/GenBank/DDBJ whole genome shotgun (WGS) entry which is preliminary data.</text>
</comment>
<keyword evidence="1" id="KW-0732">Signal</keyword>
<dbReference type="Proteomes" id="UP000193144">
    <property type="component" value="Unassembled WGS sequence"/>
</dbReference>
<dbReference type="AlphaFoldDB" id="A0A1Y1ZYD3"/>
<gene>
    <name evidence="2" type="ORF">BCR34DRAFT_643413</name>
</gene>
<keyword evidence="3" id="KW-1185">Reference proteome</keyword>